<dbReference type="GO" id="GO:0012505">
    <property type="term" value="C:endomembrane system"/>
    <property type="evidence" value="ECO:0007669"/>
    <property type="project" value="TreeGrafter"/>
</dbReference>
<keyword evidence="6" id="KW-1185">Reference proteome</keyword>
<proteinExistence type="inferred from homology"/>
<dbReference type="OrthoDB" id="9775406at2"/>
<keyword evidence="2" id="KW-0597">Phosphoprotein</keyword>
<dbReference type="RefSeq" id="WP_004578969.1">
    <property type="nucleotide sequence ID" value="NZ_AP028878.1"/>
</dbReference>
<evidence type="ECO:0000256" key="1">
    <source>
        <dbReference type="ARBA" id="ARBA00009191"/>
    </source>
</evidence>
<dbReference type="Proteomes" id="UP000013165">
    <property type="component" value="Unassembled WGS sequence"/>
</dbReference>
<evidence type="ECO:0000313" key="6">
    <source>
        <dbReference type="Proteomes" id="UP000013165"/>
    </source>
</evidence>
<keyword evidence="3" id="KW-0325">Glycoprotein</keyword>
<dbReference type="PANTHER" id="PTHR10426">
    <property type="entry name" value="STRICTOSIDINE SYNTHASE-RELATED"/>
    <property type="match status" value="1"/>
</dbReference>
<dbReference type="GO" id="GO:0016787">
    <property type="term" value="F:hydrolase activity"/>
    <property type="evidence" value="ECO:0007669"/>
    <property type="project" value="TreeGrafter"/>
</dbReference>
<accession>N6WUI7</accession>
<comment type="similarity">
    <text evidence="1">Belongs to the strictosidine synthase family.</text>
</comment>
<comment type="caution">
    <text evidence="5">The sequence shown here is derived from an EMBL/GenBank/DDBJ whole genome shotgun (WGS) entry which is preliminary data.</text>
</comment>
<sequence length="376" mass="41529">MRWVYAVCVVIFLAIGGFLFTPSPVDSRAWNPPEPPPLEGELARNELLQQAELLAVGDVYGPEDVDVDPAGRVYGGTQDGKIVRVWPDGRVETWAETGGRPLGMAFDRNGNLIVADAYKGLLSIDPPSGTIRTLSKEAEGLPFRFTDDVDIGPRGMIYFTDASSRFNQSEYMLDLLEMRPHGRLLQYNPATRKTEVLLRDLHFANGVAVSRDGKFVLVNETWKYRTLRYWLGGPKAGSVEVFVDNLPGFPDGIAADSEGRFWLALATTRNAFMDRIHPYPWVKEQIAKLPDSLKPPPEEYGLVLALDRDGKIIASLHDPGGAHLQEITSVEPHAGMLYFGSLHNDRIGRLPMSAVPALDDLSGPNAVPEPKKEQTP</sequence>
<name>N6WUI7_9GAMM</name>
<dbReference type="EMBL" id="APLQ01000011">
    <property type="protein sequence ID" value="ENO14672.1"/>
    <property type="molecule type" value="Genomic_DNA"/>
</dbReference>
<dbReference type="AlphaFoldDB" id="N6WUI7"/>
<dbReference type="eggNOG" id="COG3386">
    <property type="taxonomic scope" value="Bacteria"/>
</dbReference>
<evidence type="ECO:0000313" key="5">
    <source>
        <dbReference type="EMBL" id="ENO14672.1"/>
    </source>
</evidence>
<dbReference type="PANTHER" id="PTHR10426:SF88">
    <property type="entry name" value="ADIPOCYTE PLASMA MEMBRANE-ASSOCIATED PROTEIN HEMOMUCIN-RELATED"/>
    <property type="match status" value="1"/>
</dbReference>
<dbReference type="Pfam" id="PF03088">
    <property type="entry name" value="Str_synth"/>
    <property type="match status" value="1"/>
</dbReference>
<reference evidence="5 6" key="1">
    <citation type="journal article" date="2013" name="Genome Announc.">
        <title>Genome Sequence of the Polycyclic Aromatic Hydrocarbon-Degrading Bacterium Strain Marinobacter nanhaiticus D15-8WT.</title>
        <authorList>
            <person name="Cui Z."/>
            <person name="Gao W."/>
            <person name="Li Q."/>
            <person name="Xu G."/>
            <person name="Zheng L."/>
        </authorList>
    </citation>
    <scope>NUCLEOTIDE SEQUENCE [LARGE SCALE GENOMIC DNA]</scope>
    <source>
        <strain evidence="5 6">D15-8W</strain>
    </source>
</reference>
<evidence type="ECO:0000259" key="4">
    <source>
        <dbReference type="Pfam" id="PF03088"/>
    </source>
</evidence>
<dbReference type="InterPro" id="IPR018119">
    <property type="entry name" value="Strictosidine_synth_cons-reg"/>
</dbReference>
<dbReference type="Pfam" id="PF20067">
    <property type="entry name" value="SSL_N"/>
    <property type="match status" value="1"/>
</dbReference>
<dbReference type="STRING" id="626887.J057_04956"/>
<dbReference type="InterPro" id="IPR011042">
    <property type="entry name" value="6-blade_b-propeller_TolB-like"/>
</dbReference>
<evidence type="ECO:0000256" key="2">
    <source>
        <dbReference type="ARBA" id="ARBA00022553"/>
    </source>
</evidence>
<organism evidence="5 6">
    <name type="scientific">Marinobacter nanhaiticus D15-8W</name>
    <dbReference type="NCBI Taxonomy" id="626887"/>
    <lineage>
        <taxon>Bacteria</taxon>
        <taxon>Pseudomonadati</taxon>
        <taxon>Pseudomonadota</taxon>
        <taxon>Gammaproteobacteria</taxon>
        <taxon>Pseudomonadales</taxon>
        <taxon>Marinobacteraceae</taxon>
        <taxon>Marinobacter</taxon>
    </lineage>
</organism>
<dbReference type="SUPFAM" id="SSF63829">
    <property type="entry name" value="Calcium-dependent phosphotriesterase"/>
    <property type="match status" value="1"/>
</dbReference>
<protein>
    <submittedName>
        <fullName evidence="5">SMP-30/gluconolactonase/LRE family protein</fullName>
    </submittedName>
</protein>
<dbReference type="HOGENOM" id="CLU_023267_0_1_6"/>
<dbReference type="Gene3D" id="2.120.10.30">
    <property type="entry name" value="TolB, C-terminal domain"/>
    <property type="match status" value="1"/>
</dbReference>
<feature type="domain" description="Strictosidine synthase conserved region" evidence="4">
    <location>
        <begin position="147"/>
        <end position="233"/>
    </location>
</feature>
<dbReference type="PATRIC" id="fig|626887.3.peg.976"/>
<gene>
    <name evidence="5" type="ORF">J057_04956</name>
</gene>
<dbReference type="FunFam" id="2.120.10.30:FF:000066">
    <property type="entry name" value="ABC transporter permease protein"/>
    <property type="match status" value="1"/>
</dbReference>
<evidence type="ECO:0000256" key="3">
    <source>
        <dbReference type="ARBA" id="ARBA00023180"/>
    </source>
</evidence>